<dbReference type="PROSITE" id="PS00284">
    <property type="entry name" value="SERPIN"/>
    <property type="match status" value="1"/>
</dbReference>
<dbReference type="STRING" id="7868.ENSCMIP00000012900"/>
<dbReference type="InterPro" id="IPR036186">
    <property type="entry name" value="Serpin_sf"/>
</dbReference>
<dbReference type="GO" id="GO:0005615">
    <property type="term" value="C:extracellular space"/>
    <property type="evidence" value="ECO:0007669"/>
    <property type="project" value="InterPro"/>
</dbReference>
<name>A0A4W3HC03_CALMI</name>
<dbReference type="OMA" id="KGNCISY"/>
<feature type="domain" description="Serpin" evidence="3">
    <location>
        <begin position="36"/>
        <end position="399"/>
    </location>
</feature>
<dbReference type="OrthoDB" id="8179360at2759"/>
<accession>A0A4W3HC03</accession>
<dbReference type="Proteomes" id="UP000314986">
    <property type="component" value="Unassembled WGS sequence"/>
</dbReference>
<dbReference type="SMART" id="SM00093">
    <property type="entry name" value="SERPIN"/>
    <property type="match status" value="1"/>
</dbReference>
<sequence length="401" mass="45038">MRRLTVQTLLLYLLLITRGCCDFQDTIKELNTEFALNFYHTFAGLEGYHNVIVSPASVTVALGLLQFGAKGNTFTQLENALGYNVHDLRVQRFLRKMYEDLTNSSHSPVVQLACGLFVESSVQLSPHFSERTAVWGNGSLQRANFSNPNETATLINNWVSAKSGGEIRDFMACPMATPPLTQIAVASAMYFKSTWQKPFLLSETQHLSFTKADGTVVKVPMMYQTAEVNYGQIKTATNQRFTVLELSYLGHAVSMFIIIPSERRMPLSALEPHITSRSLSMWTNNMRRIKMDVFLPKFKVQNKFNLKMVLGALGMTDLFSPGEADFRGISEQDKLYVSEAIHEAKIEVTENGTKAAAATAMVLLKRSRSLVFKADRPFFFLLRHTNTGAILFMGRIMDPLE</sequence>
<evidence type="ECO:0000256" key="1">
    <source>
        <dbReference type="RuleBase" id="RU000411"/>
    </source>
</evidence>
<comment type="similarity">
    <text evidence="1">Belongs to the serpin family.</text>
</comment>
<feature type="signal peptide" evidence="2">
    <location>
        <begin position="1"/>
        <end position="19"/>
    </location>
</feature>
<dbReference type="InterPro" id="IPR023795">
    <property type="entry name" value="Serpin_CS"/>
</dbReference>
<evidence type="ECO:0000259" key="3">
    <source>
        <dbReference type="SMART" id="SM00093"/>
    </source>
</evidence>
<dbReference type="RefSeq" id="XP_007905384.1">
    <property type="nucleotide sequence ID" value="XM_007907193.2"/>
</dbReference>
<gene>
    <name evidence="4" type="primary">serpine3</name>
</gene>
<dbReference type="PANTHER" id="PTHR11461">
    <property type="entry name" value="SERINE PROTEASE INHIBITOR, SERPIN"/>
    <property type="match status" value="1"/>
</dbReference>
<reference evidence="4" key="5">
    <citation type="submission" date="2025-09" db="UniProtKB">
        <authorList>
            <consortium name="Ensembl"/>
        </authorList>
    </citation>
    <scope>IDENTIFICATION</scope>
</reference>
<protein>
    <submittedName>
        <fullName evidence="4">Serpin peptidase inhibitor, clade E (nexin, plasminogen activator inhibitor type 1), member 3</fullName>
    </submittedName>
</protein>
<dbReference type="CTD" id="647174"/>
<dbReference type="SUPFAM" id="SSF56574">
    <property type="entry name" value="Serpins"/>
    <property type="match status" value="1"/>
</dbReference>
<dbReference type="InterPro" id="IPR042178">
    <property type="entry name" value="Serpin_sf_1"/>
</dbReference>
<evidence type="ECO:0000313" key="4">
    <source>
        <dbReference type="Ensembl" id="ENSCMIP00000012900.1"/>
    </source>
</evidence>
<keyword evidence="2" id="KW-0732">Signal</keyword>
<dbReference type="InterPro" id="IPR042185">
    <property type="entry name" value="Serpin_sf_2"/>
</dbReference>
<reference evidence="5" key="2">
    <citation type="journal article" date="2007" name="PLoS Biol.">
        <title>Survey sequencing and comparative analysis of the elephant shark (Callorhinchus milii) genome.</title>
        <authorList>
            <person name="Venkatesh B."/>
            <person name="Kirkness E.F."/>
            <person name="Loh Y.H."/>
            <person name="Halpern A.L."/>
            <person name="Lee A.P."/>
            <person name="Johnson J."/>
            <person name="Dandona N."/>
            <person name="Viswanathan L.D."/>
            <person name="Tay A."/>
            <person name="Venter J.C."/>
            <person name="Strausberg R.L."/>
            <person name="Brenner S."/>
        </authorList>
    </citation>
    <scope>NUCLEOTIDE SEQUENCE [LARGE SCALE GENOMIC DNA]</scope>
</reference>
<keyword evidence="5" id="KW-1185">Reference proteome</keyword>
<evidence type="ECO:0000256" key="2">
    <source>
        <dbReference type="SAM" id="SignalP"/>
    </source>
</evidence>
<dbReference type="KEGG" id="cmk:103187617"/>
<dbReference type="PANTHER" id="PTHR11461:SF129">
    <property type="entry name" value="SERPIN E3"/>
    <property type="match status" value="1"/>
</dbReference>
<dbReference type="InterPro" id="IPR023796">
    <property type="entry name" value="Serpin_dom"/>
</dbReference>
<reference evidence="4" key="4">
    <citation type="submission" date="2025-08" db="UniProtKB">
        <authorList>
            <consortium name="Ensembl"/>
        </authorList>
    </citation>
    <scope>IDENTIFICATION</scope>
</reference>
<evidence type="ECO:0000313" key="5">
    <source>
        <dbReference type="Proteomes" id="UP000314986"/>
    </source>
</evidence>
<dbReference type="InParanoid" id="A0A4W3HC03"/>
<organism evidence="4 5">
    <name type="scientific">Callorhinchus milii</name>
    <name type="common">Ghost shark</name>
    <dbReference type="NCBI Taxonomy" id="7868"/>
    <lineage>
        <taxon>Eukaryota</taxon>
        <taxon>Metazoa</taxon>
        <taxon>Chordata</taxon>
        <taxon>Craniata</taxon>
        <taxon>Vertebrata</taxon>
        <taxon>Chondrichthyes</taxon>
        <taxon>Holocephali</taxon>
        <taxon>Chimaeriformes</taxon>
        <taxon>Callorhinchidae</taxon>
        <taxon>Callorhinchus</taxon>
    </lineage>
</organism>
<dbReference type="Pfam" id="PF00079">
    <property type="entry name" value="Serpin"/>
    <property type="match status" value="1"/>
</dbReference>
<dbReference type="Gene3D" id="2.30.39.10">
    <property type="entry name" value="Alpha-1-antitrypsin, domain 1"/>
    <property type="match status" value="1"/>
</dbReference>
<dbReference type="AlphaFoldDB" id="A0A4W3HC03"/>
<dbReference type="Ensembl" id="ENSCMIT00000013191.1">
    <property type="protein sequence ID" value="ENSCMIP00000012900.1"/>
    <property type="gene ID" value="ENSCMIG00000006536.1"/>
</dbReference>
<dbReference type="Gene3D" id="3.30.497.10">
    <property type="entry name" value="Antithrombin, subunit I, domain 2"/>
    <property type="match status" value="1"/>
</dbReference>
<dbReference type="GO" id="GO:0004867">
    <property type="term" value="F:serine-type endopeptidase inhibitor activity"/>
    <property type="evidence" value="ECO:0007669"/>
    <property type="project" value="InterPro"/>
</dbReference>
<dbReference type="InterPro" id="IPR031172">
    <property type="entry name" value="Serpin_E3"/>
</dbReference>
<dbReference type="GeneTree" id="ENSGT00940000160941"/>
<proteinExistence type="inferred from homology"/>
<dbReference type="CDD" id="cd19574">
    <property type="entry name" value="serpinE3"/>
    <property type="match status" value="1"/>
</dbReference>
<dbReference type="InterPro" id="IPR000215">
    <property type="entry name" value="Serpin_fam"/>
</dbReference>
<feature type="chain" id="PRO_5021343130" evidence="2">
    <location>
        <begin position="20"/>
        <end position="401"/>
    </location>
</feature>
<dbReference type="GeneID" id="103187617"/>
<reference evidence="5" key="1">
    <citation type="journal article" date="2006" name="Science">
        <title>Ancient noncoding elements conserved in the human genome.</title>
        <authorList>
            <person name="Venkatesh B."/>
            <person name="Kirkness E.F."/>
            <person name="Loh Y.H."/>
            <person name="Halpern A.L."/>
            <person name="Lee A.P."/>
            <person name="Johnson J."/>
            <person name="Dandona N."/>
            <person name="Viswanathan L.D."/>
            <person name="Tay A."/>
            <person name="Venter J.C."/>
            <person name="Strausberg R.L."/>
            <person name="Brenner S."/>
        </authorList>
    </citation>
    <scope>NUCLEOTIDE SEQUENCE [LARGE SCALE GENOMIC DNA]</scope>
</reference>
<reference evidence="5" key="3">
    <citation type="journal article" date="2014" name="Nature">
        <title>Elephant shark genome provides unique insights into gnathostome evolution.</title>
        <authorList>
            <consortium name="International Elephant Shark Genome Sequencing Consortium"/>
            <person name="Venkatesh B."/>
            <person name="Lee A.P."/>
            <person name="Ravi V."/>
            <person name="Maurya A.K."/>
            <person name="Lian M.M."/>
            <person name="Swann J.B."/>
            <person name="Ohta Y."/>
            <person name="Flajnik M.F."/>
            <person name="Sutoh Y."/>
            <person name="Kasahara M."/>
            <person name="Hoon S."/>
            <person name="Gangu V."/>
            <person name="Roy S.W."/>
            <person name="Irimia M."/>
            <person name="Korzh V."/>
            <person name="Kondrychyn I."/>
            <person name="Lim Z.W."/>
            <person name="Tay B.H."/>
            <person name="Tohari S."/>
            <person name="Kong K.W."/>
            <person name="Ho S."/>
            <person name="Lorente-Galdos B."/>
            <person name="Quilez J."/>
            <person name="Marques-Bonet T."/>
            <person name="Raney B.J."/>
            <person name="Ingham P.W."/>
            <person name="Tay A."/>
            <person name="Hillier L.W."/>
            <person name="Minx P."/>
            <person name="Boehm T."/>
            <person name="Wilson R.K."/>
            <person name="Brenner S."/>
            <person name="Warren W.C."/>
        </authorList>
    </citation>
    <scope>NUCLEOTIDE SEQUENCE [LARGE SCALE GENOMIC DNA]</scope>
</reference>